<reference evidence="4" key="1">
    <citation type="submission" date="2018-05" db="EMBL/GenBank/DDBJ databases">
        <authorList>
            <person name="Nie L."/>
        </authorList>
    </citation>
    <scope>NUCLEOTIDE SEQUENCE [LARGE SCALE GENOMIC DNA]</scope>
    <source>
        <strain evidence="4">NL</strain>
    </source>
</reference>
<feature type="signal peptide" evidence="1">
    <location>
        <begin position="1"/>
        <end position="18"/>
    </location>
</feature>
<dbReference type="OrthoDB" id="9805017at2"/>
<proteinExistence type="predicted"/>
<feature type="chain" id="PRO_5016404543" description="Secretion system C-terminal sorting domain-containing protein" evidence="1">
    <location>
        <begin position="19"/>
        <end position="818"/>
    </location>
</feature>
<dbReference type="Pfam" id="PF17164">
    <property type="entry name" value="DUF5122"/>
    <property type="match status" value="7"/>
</dbReference>
<evidence type="ECO:0000256" key="1">
    <source>
        <dbReference type="SAM" id="SignalP"/>
    </source>
</evidence>
<dbReference type="InterPro" id="IPR026444">
    <property type="entry name" value="Secre_tail"/>
</dbReference>
<dbReference type="Proteomes" id="UP000248553">
    <property type="component" value="Unassembled WGS sequence"/>
</dbReference>
<protein>
    <recommendedName>
        <fullName evidence="2">Secretion system C-terminal sorting domain-containing protein</fullName>
    </recommendedName>
</protein>
<evidence type="ECO:0000259" key="2">
    <source>
        <dbReference type="Pfam" id="PF18962"/>
    </source>
</evidence>
<keyword evidence="4" id="KW-1185">Reference proteome</keyword>
<accession>A0A328BQ81</accession>
<dbReference type="EMBL" id="QHKM01000002">
    <property type="protein sequence ID" value="RAK68166.1"/>
    <property type="molecule type" value="Genomic_DNA"/>
</dbReference>
<dbReference type="AlphaFoldDB" id="A0A328BQ81"/>
<dbReference type="NCBIfam" id="TIGR04183">
    <property type="entry name" value="Por_Secre_tail"/>
    <property type="match status" value="1"/>
</dbReference>
<evidence type="ECO:0000313" key="3">
    <source>
        <dbReference type="EMBL" id="RAK68166.1"/>
    </source>
</evidence>
<dbReference type="RefSeq" id="WP_111477779.1">
    <property type="nucleotide sequence ID" value="NZ_QHKM01000002.1"/>
</dbReference>
<sequence length="818" mass="84435">MGKLLPLLAVVLATTASAQTLDRTFQPVGVYAPAGIQYALQLTDGSRVFAGGIIRGEGQPVGGLFRYTPAGQPDNTFNANARVSIAQAQGGDFMQLAEAPGGKLVVMFWASIIRLNADGTRDQGFPTLSIGSYAPVLLRTLLVQPDGKIVVGGAFTQVGSRPLRRLARFLADGTEDVAFTTALGTGFDAGDITVLARQPDGKLLVGGSFGAVNGQARPGLVRLEASGAPDNSFGPPIKPAAEVGYLAVQPDGNILAASGPNYSGGLLTGGSAELVRLTAAGQPDATFVTTLRPRGGTFGHTGVVGVQADGRIVFQGGTGPNAFVTRLLANGTADPAWTQPAYNPVSAAVNAGSVQLLPTGQVLLGGSLPQFGAAWERRANVTLLNADGSYNAAFAPHLLTLGQINDAVVQPDGRILIAGTFSELNDRPALGLARLLPTGAVDTVFTNRSRLYGSGTLTGIEGYRVALQADGNVLVAGNFNQVNGQARPSLARLLPGGGLDNSFAPSVTGPSGQWIGLVVQPDGRILASGLPNNLMRLRPTGAPDASFAPAVSYWTEMPDPLLLPDGTMLVVDNTLTVRKLQATGANDPAFGGIPGSGAAGTFYVRTLVRYPDGRLLAGGYGLPPGGSGNAAVARFSATGAPDASFTATLPANSAPISQLVLQPDGKVLALQGETGTTLRLLPGGQPDPSYDPARLPQYNTRKLVLQPDGALLAVGAFEHQGYFSIARYTGLVTATNTARTLPRPAVWPNPTRGQLHLRPNAPARTITLLDLAGRVVQTQAATAAAEQTLDVRQQPAGAYLLRVEYAQGATATQRVVVE</sequence>
<feature type="domain" description="Secretion system C-terminal sorting" evidence="2">
    <location>
        <begin position="746"/>
        <end position="817"/>
    </location>
</feature>
<comment type="caution">
    <text evidence="3">The sequence shown here is derived from an EMBL/GenBank/DDBJ whole genome shotgun (WGS) entry which is preliminary data.</text>
</comment>
<name>A0A328BQ81_9BACT</name>
<dbReference type="NCBIfam" id="TIGR02608">
    <property type="entry name" value="delta_60_rpt"/>
    <property type="match status" value="9"/>
</dbReference>
<dbReference type="Gene3D" id="2.80.10.50">
    <property type="match status" value="5"/>
</dbReference>
<dbReference type="SUPFAM" id="SSF69322">
    <property type="entry name" value="Tricorn protease domain 2"/>
    <property type="match status" value="1"/>
</dbReference>
<dbReference type="InterPro" id="IPR013431">
    <property type="entry name" value="Delta_60_rpt"/>
</dbReference>
<evidence type="ECO:0000313" key="4">
    <source>
        <dbReference type="Proteomes" id="UP000248553"/>
    </source>
</evidence>
<dbReference type="InterPro" id="IPR011043">
    <property type="entry name" value="Gal_Oxase/kelch_b-propeller"/>
</dbReference>
<gene>
    <name evidence="3" type="ORF">DLM85_09010</name>
</gene>
<dbReference type="Pfam" id="PF18962">
    <property type="entry name" value="Por_Secre_tail"/>
    <property type="match status" value="1"/>
</dbReference>
<keyword evidence="1" id="KW-0732">Signal</keyword>
<dbReference type="SUPFAM" id="SSF50965">
    <property type="entry name" value="Galactose oxidase, central domain"/>
    <property type="match status" value="1"/>
</dbReference>
<organism evidence="3 4">
    <name type="scientific">Hymenobacter edaphi</name>
    <dbReference type="NCBI Taxonomy" id="2211146"/>
    <lineage>
        <taxon>Bacteria</taxon>
        <taxon>Pseudomonadati</taxon>
        <taxon>Bacteroidota</taxon>
        <taxon>Cytophagia</taxon>
        <taxon>Cytophagales</taxon>
        <taxon>Hymenobacteraceae</taxon>
        <taxon>Hymenobacter</taxon>
    </lineage>
</organism>